<dbReference type="Proteomes" id="UP000324222">
    <property type="component" value="Unassembled WGS sequence"/>
</dbReference>
<protein>
    <submittedName>
        <fullName evidence="1">Uncharacterized protein</fullName>
    </submittedName>
</protein>
<comment type="caution">
    <text evidence="1">The sequence shown here is derived from an EMBL/GenBank/DDBJ whole genome shotgun (WGS) entry which is preliminary data.</text>
</comment>
<dbReference type="AlphaFoldDB" id="A0A5B7JJW5"/>
<proteinExistence type="predicted"/>
<gene>
    <name evidence="1" type="ORF">E2C01_088452</name>
</gene>
<reference evidence="1 2" key="1">
    <citation type="submission" date="2019-05" db="EMBL/GenBank/DDBJ databases">
        <title>Another draft genome of Portunus trituberculatus and its Hox gene families provides insights of decapod evolution.</title>
        <authorList>
            <person name="Jeong J.-H."/>
            <person name="Song I."/>
            <person name="Kim S."/>
            <person name="Choi T."/>
            <person name="Kim D."/>
            <person name="Ryu S."/>
            <person name="Kim W."/>
        </authorList>
    </citation>
    <scope>NUCLEOTIDE SEQUENCE [LARGE SCALE GENOMIC DNA]</scope>
    <source>
        <tissue evidence="1">Muscle</tissue>
    </source>
</reference>
<accession>A0A5B7JJW5</accession>
<evidence type="ECO:0000313" key="2">
    <source>
        <dbReference type="Proteomes" id="UP000324222"/>
    </source>
</evidence>
<dbReference type="EMBL" id="VSRR010094499">
    <property type="protein sequence ID" value="MPC93328.1"/>
    <property type="molecule type" value="Genomic_DNA"/>
</dbReference>
<name>A0A5B7JJW5_PORTR</name>
<organism evidence="1 2">
    <name type="scientific">Portunus trituberculatus</name>
    <name type="common">Swimming crab</name>
    <name type="synonym">Neptunus trituberculatus</name>
    <dbReference type="NCBI Taxonomy" id="210409"/>
    <lineage>
        <taxon>Eukaryota</taxon>
        <taxon>Metazoa</taxon>
        <taxon>Ecdysozoa</taxon>
        <taxon>Arthropoda</taxon>
        <taxon>Crustacea</taxon>
        <taxon>Multicrustacea</taxon>
        <taxon>Malacostraca</taxon>
        <taxon>Eumalacostraca</taxon>
        <taxon>Eucarida</taxon>
        <taxon>Decapoda</taxon>
        <taxon>Pleocyemata</taxon>
        <taxon>Brachyura</taxon>
        <taxon>Eubrachyura</taxon>
        <taxon>Portunoidea</taxon>
        <taxon>Portunidae</taxon>
        <taxon>Portuninae</taxon>
        <taxon>Portunus</taxon>
    </lineage>
</organism>
<keyword evidence="2" id="KW-1185">Reference proteome</keyword>
<evidence type="ECO:0000313" key="1">
    <source>
        <dbReference type="EMBL" id="MPC93328.1"/>
    </source>
</evidence>
<sequence length="138" mass="15471">MHPTIHHHTITLLTITTTTIIITTPFPQPVNIMLLTTYFTLGTLFKSNYAGKKYVSLSIRMSRLYFLFSTSPHKSVVTIHAIHLHTHLSLYTTSLSLPKIITVTFGSTRGTTSPITFHHRTSPHAMPSVSIYSHSQTP</sequence>